<keyword evidence="1" id="KW-0812">Transmembrane</keyword>
<proteinExistence type="predicted"/>
<evidence type="ECO:0000256" key="1">
    <source>
        <dbReference type="SAM" id="Phobius"/>
    </source>
</evidence>
<dbReference type="OrthoDB" id="1738566at2759"/>
<comment type="caution">
    <text evidence="2">The sequence shown here is derived from an EMBL/GenBank/DDBJ whole genome shotgun (WGS) entry which is preliminary data.</text>
</comment>
<dbReference type="AlphaFoldDB" id="A0A200Q5M5"/>
<sequence>MQQILLLESQSVLLKNHFCYQSITVPEFSLCNKGISSITFPWKIRTSHLCHRSSNLSDLNFPSLTPQRELKRSTKIFAVRKNRRQPGWRRSGKEAIECALLIASNLKFLPEPMNLIIREGFGSGNGGGFGSWNGFGGGGGFEGWWGRKRNLGFLKFLLGVCVLILLFIFRKEFEGLGDMGIGVVGLFLLGVVERDWKRGIRGWIFGFCSCALMVFLGLRREELQKWVQGFRVRSPIMEFVRRRRRWRRKAL</sequence>
<evidence type="ECO:0000313" key="2">
    <source>
        <dbReference type="EMBL" id="OVA05780.1"/>
    </source>
</evidence>
<feature type="transmembrane region" description="Helical" evidence="1">
    <location>
        <begin position="199"/>
        <end position="218"/>
    </location>
</feature>
<dbReference type="OMA" id="VCVILWI"/>
<accession>A0A200Q5M5</accession>
<keyword evidence="3" id="KW-1185">Reference proteome</keyword>
<organism evidence="2 3">
    <name type="scientific">Macleaya cordata</name>
    <name type="common">Five-seeded plume-poppy</name>
    <name type="synonym">Bocconia cordata</name>
    <dbReference type="NCBI Taxonomy" id="56857"/>
    <lineage>
        <taxon>Eukaryota</taxon>
        <taxon>Viridiplantae</taxon>
        <taxon>Streptophyta</taxon>
        <taxon>Embryophyta</taxon>
        <taxon>Tracheophyta</taxon>
        <taxon>Spermatophyta</taxon>
        <taxon>Magnoliopsida</taxon>
        <taxon>Ranunculales</taxon>
        <taxon>Papaveraceae</taxon>
        <taxon>Papaveroideae</taxon>
        <taxon>Macleaya</taxon>
    </lineage>
</organism>
<protein>
    <recommendedName>
        <fullName evidence="4">Transmembrane protein</fullName>
    </recommendedName>
</protein>
<dbReference type="InParanoid" id="A0A200Q5M5"/>
<evidence type="ECO:0008006" key="4">
    <source>
        <dbReference type="Google" id="ProtNLM"/>
    </source>
</evidence>
<reference evidence="2 3" key="1">
    <citation type="journal article" date="2017" name="Mol. Plant">
        <title>The Genome of Medicinal Plant Macleaya cordata Provides New Insights into Benzylisoquinoline Alkaloids Metabolism.</title>
        <authorList>
            <person name="Liu X."/>
            <person name="Liu Y."/>
            <person name="Huang P."/>
            <person name="Ma Y."/>
            <person name="Qing Z."/>
            <person name="Tang Q."/>
            <person name="Cao H."/>
            <person name="Cheng P."/>
            <person name="Zheng Y."/>
            <person name="Yuan Z."/>
            <person name="Zhou Y."/>
            <person name="Liu J."/>
            <person name="Tang Z."/>
            <person name="Zhuo Y."/>
            <person name="Zhang Y."/>
            <person name="Yu L."/>
            <person name="Huang J."/>
            <person name="Yang P."/>
            <person name="Peng Q."/>
            <person name="Zhang J."/>
            <person name="Jiang W."/>
            <person name="Zhang Z."/>
            <person name="Lin K."/>
            <person name="Ro D.K."/>
            <person name="Chen X."/>
            <person name="Xiong X."/>
            <person name="Shang Y."/>
            <person name="Huang S."/>
            <person name="Zeng J."/>
        </authorList>
    </citation>
    <scope>NUCLEOTIDE SEQUENCE [LARGE SCALE GENOMIC DNA]</scope>
    <source>
        <strain evidence="3">cv. BLH2017</strain>
        <tissue evidence="2">Root</tissue>
    </source>
</reference>
<dbReference type="EMBL" id="MVGT01003007">
    <property type="protein sequence ID" value="OVA05780.1"/>
    <property type="molecule type" value="Genomic_DNA"/>
</dbReference>
<name>A0A200Q5M5_MACCD</name>
<keyword evidence="1" id="KW-1133">Transmembrane helix</keyword>
<keyword evidence="1" id="KW-0472">Membrane</keyword>
<evidence type="ECO:0000313" key="3">
    <source>
        <dbReference type="Proteomes" id="UP000195402"/>
    </source>
</evidence>
<gene>
    <name evidence="2" type="ORF">BVC80_9037g46</name>
</gene>
<feature type="transmembrane region" description="Helical" evidence="1">
    <location>
        <begin position="151"/>
        <end position="169"/>
    </location>
</feature>
<dbReference type="Proteomes" id="UP000195402">
    <property type="component" value="Unassembled WGS sequence"/>
</dbReference>